<reference evidence="6 7" key="1">
    <citation type="submission" date="2017-05" db="EMBL/GenBank/DDBJ databases">
        <title>Complete and WGS of Bordetella genogroups.</title>
        <authorList>
            <person name="Spilker T."/>
            <person name="LiPuma J."/>
        </authorList>
    </citation>
    <scope>NUCLEOTIDE SEQUENCE [LARGE SCALE GENOMIC DNA]</scope>
    <source>
        <strain evidence="6 7">AU19157</strain>
    </source>
</reference>
<dbReference type="PANTHER" id="PTHR43537">
    <property type="entry name" value="TRANSCRIPTIONAL REGULATOR, GNTR FAMILY"/>
    <property type="match status" value="1"/>
</dbReference>
<dbReference type="GO" id="GO:0003700">
    <property type="term" value="F:DNA-binding transcription factor activity"/>
    <property type="evidence" value="ECO:0007669"/>
    <property type="project" value="InterPro"/>
</dbReference>
<organism evidence="6 7">
    <name type="scientific">Bordetella genomosp. 8</name>
    <dbReference type="NCBI Taxonomy" id="1416806"/>
    <lineage>
        <taxon>Bacteria</taxon>
        <taxon>Pseudomonadati</taxon>
        <taxon>Pseudomonadota</taxon>
        <taxon>Betaproteobacteria</taxon>
        <taxon>Burkholderiales</taxon>
        <taxon>Alcaligenaceae</taxon>
        <taxon>Bordetella</taxon>
    </lineage>
</organism>
<name>A0A1W6YN05_9BORD</name>
<dbReference type="SUPFAM" id="SSF48008">
    <property type="entry name" value="GntR ligand-binding domain-like"/>
    <property type="match status" value="1"/>
</dbReference>
<feature type="region of interest" description="Disordered" evidence="4">
    <location>
        <begin position="1"/>
        <end position="21"/>
    </location>
</feature>
<dbReference type="Pfam" id="PF07729">
    <property type="entry name" value="FCD"/>
    <property type="match status" value="1"/>
</dbReference>
<keyword evidence="7" id="KW-1185">Reference proteome</keyword>
<dbReference type="STRING" id="1416806.CAL12_17490"/>
<keyword evidence="1" id="KW-0805">Transcription regulation</keyword>
<evidence type="ECO:0000256" key="3">
    <source>
        <dbReference type="ARBA" id="ARBA00023163"/>
    </source>
</evidence>
<dbReference type="PROSITE" id="PS50949">
    <property type="entry name" value="HTH_GNTR"/>
    <property type="match status" value="1"/>
</dbReference>
<evidence type="ECO:0000256" key="4">
    <source>
        <dbReference type="SAM" id="MobiDB-lite"/>
    </source>
</evidence>
<gene>
    <name evidence="6" type="ORF">CAL12_17490</name>
</gene>
<dbReference type="GO" id="GO:0003677">
    <property type="term" value="F:DNA binding"/>
    <property type="evidence" value="ECO:0007669"/>
    <property type="project" value="UniProtKB-KW"/>
</dbReference>
<dbReference type="PRINTS" id="PR00035">
    <property type="entry name" value="HTHGNTR"/>
</dbReference>
<accession>A0A1W6YN05</accession>
<sequence length="290" mass="32065">MRSRPDRSAEDSTAAGTGDGVRWVLDQKESDVSIKQRPHDADGARQVDVVVGIDSARMLDRGQRVRLGDQLYGQIFDRIASGDLNVGDKLPSEHEICEQFGVSRPVVREALLRLRADGLVSAYQGLGTFVIHQPAPRLKTFGDVQNVGAYLRAQEVRVALEGDAARLAALRRTDEQLKRIVEAHKAFADGLAQGQVSAQLDLAFHASIAEASGNDFFPGVLETIHESIQGFMRLSLNLTRTGSRQRAERVMDEHASILAAIREQDGERARTAMQFHLGQARHRLVDRERD</sequence>
<dbReference type="InterPro" id="IPR011711">
    <property type="entry name" value="GntR_C"/>
</dbReference>
<dbReference type="PANTHER" id="PTHR43537:SF5">
    <property type="entry name" value="UXU OPERON TRANSCRIPTIONAL REGULATOR"/>
    <property type="match status" value="1"/>
</dbReference>
<dbReference type="Proteomes" id="UP000194151">
    <property type="component" value="Chromosome"/>
</dbReference>
<protein>
    <submittedName>
        <fullName evidence="6">GntR family transcriptional regulator</fullName>
    </submittedName>
</protein>
<evidence type="ECO:0000256" key="1">
    <source>
        <dbReference type="ARBA" id="ARBA00023015"/>
    </source>
</evidence>
<dbReference type="KEGG" id="bgv:CAL12_17490"/>
<keyword evidence="3" id="KW-0804">Transcription</keyword>
<dbReference type="InterPro" id="IPR036390">
    <property type="entry name" value="WH_DNA-bd_sf"/>
</dbReference>
<dbReference type="Pfam" id="PF00392">
    <property type="entry name" value="GntR"/>
    <property type="match status" value="1"/>
</dbReference>
<dbReference type="CDD" id="cd07377">
    <property type="entry name" value="WHTH_GntR"/>
    <property type="match status" value="1"/>
</dbReference>
<evidence type="ECO:0000313" key="6">
    <source>
        <dbReference type="EMBL" id="ARP82435.1"/>
    </source>
</evidence>
<dbReference type="AlphaFoldDB" id="A0A1W6YN05"/>
<proteinExistence type="predicted"/>
<dbReference type="SUPFAM" id="SSF46785">
    <property type="entry name" value="Winged helix' DNA-binding domain"/>
    <property type="match status" value="1"/>
</dbReference>
<dbReference type="InterPro" id="IPR008920">
    <property type="entry name" value="TF_FadR/GntR_C"/>
</dbReference>
<feature type="compositionally biased region" description="Basic and acidic residues" evidence="4">
    <location>
        <begin position="1"/>
        <end position="10"/>
    </location>
</feature>
<dbReference type="InterPro" id="IPR036388">
    <property type="entry name" value="WH-like_DNA-bd_sf"/>
</dbReference>
<dbReference type="Gene3D" id="1.10.10.10">
    <property type="entry name" value="Winged helix-like DNA-binding domain superfamily/Winged helix DNA-binding domain"/>
    <property type="match status" value="1"/>
</dbReference>
<feature type="domain" description="HTH gntR-type" evidence="5">
    <location>
        <begin position="65"/>
        <end position="133"/>
    </location>
</feature>
<dbReference type="Gene3D" id="1.20.120.530">
    <property type="entry name" value="GntR ligand-binding domain-like"/>
    <property type="match status" value="1"/>
</dbReference>
<dbReference type="EMBL" id="CP021108">
    <property type="protein sequence ID" value="ARP82435.1"/>
    <property type="molecule type" value="Genomic_DNA"/>
</dbReference>
<dbReference type="SMART" id="SM00895">
    <property type="entry name" value="FCD"/>
    <property type="match status" value="1"/>
</dbReference>
<dbReference type="InterPro" id="IPR000524">
    <property type="entry name" value="Tscrpt_reg_HTH_GntR"/>
</dbReference>
<keyword evidence="2" id="KW-0238">DNA-binding</keyword>
<evidence type="ECO:0000313" key="7">
    <source>
        <dbReference type="Proteomes" id="UP000194151"/>
    </source>
</evidence>
<evidence type="ECO:0000256" key="2">
    <source>
        <dbReference type="ARBA" id="ARBA00023125"/>
    </source>
</evidence>
<dbReference type="SMART" id="SM00345">
    <property type="entry name" value="HTH_GNTR"/>
    <property type="match status" value="1"/>
</dbReference>
<evidence type="ECO:0000259" key="5">
    <source>
        <dbReference type="PROSITE" id="PS50949"/>
    </source>
</evidence>